<keyword evidence="1 11" id="KW-1003">Cell membrane</keyword>
<keyword evidence="3 11" id="KW-0328">Glycosyltransferase</keyword>
<keyword evidence="5 11" id="KW-0812">Transmembrane</keyword>
<evidence type="ECO:0000256" key="8">
    <source>
        <dbReference type="ARBA" id="ARBA00022989"/>
    </source>
</evidence>
<keyword evidence="2" id="KW-0997">Cell inner membrane</keyword>
<proteinExistence type="inferred from homology"/>
<evidence type="ECO:0000313" key="14">
    <source>
        <dbReference type="Proteomes" id="UP000297861"/>
    </source>
</evidence>
<accession>A0A4Y8KY85</accession>
<dbReference type="PANTHER" id="PTHR30400">
    <property type="entry name" value="MONOFUNCTIONAL BIOSYNTHETIC PEPTIDOGLYCAN TRANSGLYCOSYLASE"/>
    <property type="match status" value="1"/>
</dbReference>
<keyword evidence="7 11" id="KW-0573">Peptidoglycan synthesis</keyword>
<evidence type="ECO:0000256" key="2">
    <source>
        <dbReference type="ARBA" id="ARBA00022519"/>
    </source>
</evidence>
<organism evidence="13 14">
    <name type="scientific">Dysgonomonas capnocytophagoides</name>
    <dbReference type="NCBI Taxonomy" id="45254"/>
    <lineage>
        <taxon>Bacteria</taxon>
        <taxon>Pseudomonadati</taxon>
        <taxon>Bacteroidota</taxon>
        <taxon>Bacteroidia</taxon>
        <taxon>Bacteroidales</taxon>
        <taxon>Dysgonomonadaceae</taxon>
        <taxon>Dysgonomonas</taxon>
    </lineage>
</organism>
<comment type="subcellular location">
    <subcellularLocation>
        <location evidence="11">Cell membrane</location>
        <topology evidence="11">Single-pass membrane protein</topology>
    </subcellularLocation>
</comment>
<feature type="transmembrane region" description="Helical" evidence="11">
    <location>
        <begin position="12"/>
        <end position="33"/>
    </location>
</feature>
<dbReference type="Gene3D" id="1.10.3810.10">
    <property type="entry name" value="Biosynthetic peptidoglycan transglycosylase-like"/>
    <property type="match status" value="1"/>
</dbReference>
<dbReference type="Proteomes" id="UP000297861">
    <property type="component" value="Unassembled WGS sequence"/>
</dbReference>
<comment type="caution">
    <text evidence="13">The sequence shown here is derived from an EMBL/GenBank/DDBJ whole genome shotgun (WGS) entry which is preliminary data.</text>
</comment>
<dbReference type="EC" id="2.4.99.28" evidence="11"/>
<evidence type="ECO:0000256" key="10">
    <source>
        <dbReference type="ARBA" id="ARBA00023316"/>
    </source>
</evidence>
<comment type="catalytic activity">
    <reaction evidence="11">
        <text>[GlcNAc-(1-&gt;4)-Mur2Ac(oyl-L-Ala-gamma-D-Glu-L-Lys-D-Ala-D-Ala)](n)-di-trans,octa-cis-undecaprenyl diphosphate + beta-D-GlcNAc-(1-&gt;4)-Mur2Ac(oyl-L-Ala-gamma-D-Glu-L-Lys-D-Ala-D-Ala)-di-trans,octa-cis-undecaprenyl diphosphate = [GlcNAc-(1-&gt;4)-Mur2Ac(oyl-L-Ala-gamma-D-Glu-L-Lys-D-Ala-D-Ala)](n+1)-di-trans,octa-cis-undecaprenyl diphosphate + di-trans,octa-cis-undecaprenyl diphosphate + H(+)</text>
        <dbReference type="Rhea" id="RHEA:23708"/>
        <dbReference type="Rhea" id="RHEA-COMP:9602"/>
        <dbReference type="Rhea" id="RHEA-COMP:9603"/>
        <dbReference type="ChEBI" id="CHEBI:15378"/>
        <dbReference type="ChEBI" id="CHEBI:58405"/>
        <dbReference type="ChEBI" id="CHEBI:60033"/>
        <dbReference type="ChEBI" id="CHEBI:78435"/>
        <dbReference type="EC" id="2.4.99.28"/>
    </reaction>
</comment>
<dbReference type="InterPro" id="IPR023346">
    <property type="entry name" value="Lysozyme-like_dom_sf"/>
</dbReference>
<reference evidence="13 14" key="1">
    <citation type="submission" date="2019-03" db="EMBL/GenBank/DDBJ databases">
        <title>San Antonio Military Medical Center submission to MRSN (WRAIR), pending publication.</title>
        <authorList>
            <person name="Blyth D.M."/>
            <person name="Mccarthy S.L."/>
            <person name="Schall S.E."/>
            <person name="Stam J.A."/>
            <person name="Ong A.C."/>
            <person name="Mcgann P.T."/>
        </authorList>
    </citation>
    <scope>NUCLEOTIDE SEQUENCE [LARGE SCALE GENOMIC DNA]</scope>
    <source>
        <strain evidence="13 14">MRSN571793</strain>
    </source>
</reference>
<dbReference type="RefSeq" id="WP_035332538.1">
    <property type="nucleotide sequence ID" value="NZ_AP028867.1"/>
</dbReference>
<keyword evidence="8 11" id="KW-1133">Transmembrane helix</keyword>
<evidence type="ECO:0000256" key="5">
    <source>
        <dbReference type="ARBA" id="ARBA00022692"/>
    </source>
</evidence>
<dbReference type="GO" id="GO:0016763">
    <property type="term" value="F:pentosyltransferase activity"/>
    <property type="evidence" value="ECO:0007669"/>
    <property type="project" value="InterPro"/>
</dbReference>
<feature type="domain" description="Glycosyl transferase family 51" evidence="12">
    <location>
        <begin position="52"/>
        <end position="218"/>
    </location>
</feature>
<dbReference type="GO" id="GO:0005886">
    <property type="term" value="C:plasma membrane"/>
    <property type="evidence" value="ECO:0007669"/>
    <property type="project" value="UniProtKB-SubCell"/>
</dbReference>
<protein>
    <recommendedName>
        <fullName evidence="11">Biosynthetic peptidoglycan transglycosylase</fullName>
        <ecNumber evidence="11">2.4.99.28</ecNumber>
    </recommendedName>
    <alternativeName>
        <fullName evidence="11">Glycan polymerase</fullName>
    </alternativeName>
    <alternativeName>
        <fullName evidence="11">Peptidoglycan glycosyltransferase MtgA</fullName>
        <shortName evidence="11">PGT</shortName>
    </alternativeName>
</protein>
<name>A0A4Y8KY85_9BACT</name>
<dbReference type="InterPro" id="IPR001264">
    <property type="entry name" value="Glyco_trans_51"/>
</dbReference>
<dbReference type="NCBIfam" id="TIGR02070">
    <property type="entry name" value="mono_pep_trsgly"/>
    <property type="match status" value="1"/>
</dbReference>
<dbReference type="HAMAP" id="MF_00766">
    <property type="entry name" value="PGT_MtgA"/>
    <property type="match status" value="1"/>
</dbReference>
<keyword evidence="4 11" id="KW-0808">Transferase</keyword>
<evidence type="ECO:0000256" key="6">
    <source>
        <dbReference type="ARBA" id="ARBA00022960"/>
    </source>
</evidence>
<dbReference type="InterPro" id="IPR036950">
    <property type="entry name" value="PBP_transglycosylase"/>
</dbReference>
<dbReference type="GO" id="GO:0071555">
    <property type="term" value="P:cell wall organization"/>
    <property type="evidence" value="ECO:0007669"/>
    <property type="project" value="UniProtKB-KW"/>
</dbReference>
<dbReference type="GO" id="GO:0009274">
    <property type="term" value="C:peptidoglycan-based cell wall"/>
    <property type="evidence" value="ECO:0007669"/>
    <property type="project" value="InterPro"/>
</dbReference>
<dbReference type="EMBL" id="SOML01000008">
    <property type="protein sequence ID" value="TFD95397.1"/>
    <property type="molecule type" value="Genomic_DNA"/>
</dbReference>
<dbReference type="SUPFAM" id="SSF53955">
    <property type="entry name" value="Lysozyme-like"/>
    <property type="match status" value="1"/>
</dbReference>
<dbReference type="PANTHER" id="PTHR30400:SF0">
    <property type="entry name" value="BIOSYNTHETIC PEPTIDOGLYCAN TRANSGLYCOSYLASE"/>
    <property type="match status" value="1"/>
</dbReference>
<evidence type="ECO:0000256" key="4">
    <source>
        <dbReference type="ARBA" id="ARBA00022679"/>
    </source>
</evidence>
<keyword evidence="14" id="KW-1185">Reference proteome</keyword>
<evidence type="ECO:0000256" key="11">
    <source>
        <dbReference type="HAMAP-Rule" id="MF_00766"/>
    </source>
</evidence>
<evidence type="ECO:0000256" key="7">
    <source>
        <dbReference type="ARBA" id="ARBA00022984"/>
    </source>
</evidence>
<keyword evidence="6 11" id="KW-0133">Cell shape</keyword>
<dbReference type="GO" id="GO:0009252">
    <property type="term" value="P:peptidoglycan biosynthetic process"/>
    <property type="evidence" value="ECO:0007669"/>
    <property type="project" value="UniProtKB-UniRule"/>
</dbReference>
<keyword evidence="10 11" id="KW-0961">Cell wall biogenesis/degradation</keyword>
<comment type="function">
    <text evidence="11">Peptidoglycan polymerase that catalyzes glycan chain elongation from lipid-linked precursors.</text>
</comment>
<evidence type="ECO:0000313" key="13">
    <source>
        <dbReference type="EMBL" id="TFD95397.1"/>
    </source>
</evidence>
<dbReference type="InterPro" id="IPR011812">
    <property type="entry name" value="Pep_trsgly"/>
</dbReference>
<dbReference type="GO" id="GO:0008360">
    <property type="term" value="P:regulation of cell shape"/>
    <property type="evidence" value="ECO:0007669"/>
    <property type="project" value="UniProtKB-KW"/>
</dbReference>
<evidence type="ECO:0000256" key="3">
    <source>
        <dbReference type="ARBA" id="ARBA00022676"/>
    </source>
</evidence>
<comment type="pathway">
    <text evidence="11">Cell wall biogenesis; peptidoglycan biosynthesis.</text>
</comment>
<dbReference type="AlphaFoldDB" id="A0A4Y8KY85"/>
<evidence type="ECO:0000259" key="12">
    <source>
        <dbReference type="Pfam" id="PF00912"/>
    </source>
</evidence>
<dbReference type="STRING" id="1121485.GCA_000426485_01493"/>
<evidence type="ECO:0000256" key="9">
    <source>
        <dbReference type="ARBA" id="ARBA00023136"/>
    </source>
</evidence>
<gene>
    <name evidence="11 13" type="primary">mtgA</name>
    <name evidence="13" type="ORF">E2605_13345</name>
</gene>
<dbReference type="UniPathway" id="UPA00219"/>
<dbReference type="Pfam" id="PF00912">
    <property type="entry name" value="Transgly"/>
    <property type="match status" value="1"/>
</dbReference>
<keyword evidence="9 11" id="KW-0472">Membrane</keyword>
<dbReference type="GO" id="GO:0008955">
    <property type="term" value="F:peptidoglycan glycosyltransferase activity"/>
    <property type="evidence" value="ECO:0007669"/>
    <property type="project" value="UniProtKB-UniRule"/>
</dbReference>
<sequence>MKKALKWIRNIVICLFVFSIVQVLILKFIPVYYTPLMISNNLSQLFDKGSVECEHKWVPIEKISKHLPQAVVASEDNLFIDHSGFDFKQIAKAQEDADKKGKRLRGASTISQQTAKNVFLWQGRSFIRKGLEAYYTVLIELIWGKERIMEVYLNSIEMGENIYGAEAVAQKHFNKPASKLTAEQCALIAATLPNPKRFNSAKPSAYVQKRKYKILSLMKKIDPVDFR</sequence>
<evidence type="ECO:0000256" key="1">
    <source>
        <dbReference type="ARBA" id="ARBA00022475"/>
    </source>
</evidence>
<dbReference type="OrthoDB" id="9766909at2"/>
<comment type="similarity">
    <text evidence="11">Belongs to the glycosyltransferase 51 family.</text>
</comment>